<feature type="compositionally biased region" description="Basic residues" evidence="1">
    <location>
        <begin position="475"/>
        <end position="495"/>
    </location>
</feature>
<feature type="domain" description="NET" evidence="2">
    <location>
        <begin position="270"/>
        <end position="354"/>
    </location>
</feature>
<feature type="compositionally biased region" description="Acidic residues" evidence="1">
    <location>
        <begin position="205"/>
        <end position="225"/>
    </location>
</feature>
<gene>
    <name evidence="3" type="ORF">LRAMOSA11316</name>
</gene>
<protein>
    <recommendedName>
        <fullName evidence="2">NET domain-containing protein</fullName>
    </recommendedName>
</protein>
<accession>A0A077WU19</accession>
<feature type="region of interest" description="Disordered" evidence="1">
    <location>
        <begin position="364"/>
        <end position="504"/>
    </location>
</feature>
<sequence length="616" mass="67762">MGGITVAHQQETNDSFAAYASTRRKSHAEAPVVTEDEIAKLLSNSSTTSSTTSGHNMEDLTGEVQDLMMRESMASWLQPWTTSHGDDDNNVANEAHAALSGFDAHQLSLHLENLFSQGDLTEMPSPFYDEMMFVADDTSINMSAQPSIESTPVGSPQVEIVEEEEEEITVQDEDDEQPVVPITAIQQEPSPVNSLKRRRSSVMSSEEEDSTDDSSDDSSDSEDENAVIPTTVANLGSRYWSSSDESESESESYPTASTTASTPHKRRSRPASPTASCSAYAYMHKRQIEETLLNKISNQLQPDKLPGILAIISNDNAGQANGEVEIDLSCLARDQLVRLLSYVEACIREQSGGPAVDLEQYLDKKEEQQPSVINKPSAAMLDDSEDEDDMPKKKRQPRRRNPSGGRRQRQNGVKARSRKSRQELTEDILADDESADDMDDVLHSNGASTMNHNNDGPISMAQLSKRQAQLERQQGKQRRRSAGSKRGGGRGKRSKKNADDDAAAVVSTSALAHAQQVTDSIAVTRPKRRTALHKRRIMEDQFYGSEETDDDQPEGTLIVYSDEKMDFNVKDNQTIVHEASPISTPVPTSPAQVSLSPSSTPSAIEEEEDEEIDIML</sequence>
<feature type="region of interest" description="Disordered" evidence="1">
    <location>
        <begin position="166"/>
        <end position="276"/>
    </location>
</feature>
<evidence type="ECO:0000256" key="1">
    <source>
        <dbReference type="SAM" id="MobiDB-lite"/>
    </source>
</evidence>
<dbReference type="AlphaFoldDB" id="A0A077WU19"/>
<dbReference type="EMBL" id="LK023342">
    <property type="protein sequence ID" value="CDS10830.1"/>
    <property type="molecule type" value="Genomic_DNA"/>
</dbReference>
<feature type="region of interest" description="Disordered" evidence="1">
    <location>
        <begin position="580"/>
        <end position="616"/>
    </location>
</feature>
<dbReference type="InterPro" id="IPR027353">
    <property type="entry name" value="NET_dom"/>
</dbReference>
<reference evidence="3" key="1">
    <citation type="journal article" date="2014" name="Genome Announc.">
        <title>De novo whole-genome sequence and genome annotation of Lichtheimia ramosa.</title>
        <authorList>
            <person name="Linde J."/>
            <person name="Schwartze V."/>
            <person name="Binder U."/>
            <person name="Lass-Florl C."/>
            <person name="Voigt K."/>
            <person name="Horn F."/>
        </authorList>
    </citation>
    <scope>NUCLEOTIDE SEQUENCE</scope>
    <source>
        <strain evidence="3">JMRC FSU:6197</strain>
    </source>
</reference>
<dbReference type="PROSITE" id="PS51525">
    <property type="entry name" value="NET"/>
    <property type="match status" value="1"/>
</dbReference>
<feature type="compositionally biased region" description="Low complexity" evidence="1">
    <location>
        <begin position="251"/>
        <end position="262"/>
    </location>
</feature>
<dbReference type="Gene3D" id="1.20.1270.220">
    <property type="match status" value="1"/>
</dbReference>
<name>A0A077WU19_9FUNG</name>
<feature type="compositionally biased region" description="Acidic residues" evidence="1">
    <location>
        <begin position="604"/>
        <end position="616"/>
    </location>
</feature>
<feature type="compositionally biased region" description="Basic residues" evidence="1">
    <location>
        <begin position="392"/>
        <end position="419"/>
    </location>
</feature>
<dbReference type="OrthoDB" id="2416617at2759"/>
<dbReference type="Pfam" id="PF17035">
    <property type="entry name" value="BET"/>
    <property type="match status" value="1"/>
</dbReference>
<feature type="compositionally biased region" description="Polar residues" evidence="1">
    <location>
        <begin position="184"/>
        <end position="193"/>
    </location>
</feature>
<organism evidence="3">
    <name type="scientific">Lichtheimia ramosa</name>
    <dbReference type="NCBI Taxonomy" id="688394"/>
    <lineage>
        <taxon>Eukaryota</taxon>
        <taxon>Fungi</taxon>
        <taxon>Fungi incertae sedis</taxon>
        <taxon>Mucoromycota</taxon>
        <taxon>Mucoromycotina</taxon>
        <taxon>Mucoromycetes</taxon>
        <taxon>Mucorales</taxon>
        <taxon>Lichtheimiaceae</taxon>
        <taxon>Lichtheimia</taxon>
    </lineage>
</organism>
<feature type="compositionally biased region" description="Polar residues" evidence="1">
    <location>
        <begin position="445"/>
        <end position="472"/>
    </location>
</feature>
<evidence type="ECO:0000259" key="2">
    <source>
        <dbReference type="PROSITE" id="PS51525"/>
    </source>
</evidence>
<proteinExistence type="predicted"/>
<evidence type="ECO:0000313" key="3">
    <source>
        <dbReference type="EMBL" id="CDS10830.1"/>
    </source>
</evidence>
<dbReference type="InterPro" id="IPR038336">
    <property type="entry name" value="NET_sf"/>
</dbReference>
<feature type="compositionally biased region" description="Acidic residues" evidence="1">
    <location>
        <begin position="425"/>
        <end position="439"/>
    </location>
</feature>
<feature type="compositionally biased region" description="Acidic residues" evidence="1">
    <location>
        <begin position="166"/>
        <end position="177"/>
    </location>
</feature>
<feature type="compositionally biased region" description="Polar residues" evidence="1">
    <location>
        <begin position="580"/>
        <end position="602"/>
    </location>
</feature>